<dbReference type="NCBIfam" id="NF001484">
    <property type="entry name" value="PRK00331.1"/>
    <property type="match status" value="1"/>
</dbReference>
<dbReference type="Pfam" id="PF13522">
    <property type="entry name" value="GATase_6"/>
    <property type="match status" value="1"/>
</dbReference>
<dbReference type="InterPro" id="IPR035466">
    <property type="entry name" value="GlmS/AgaS_SIS"/>
</dbReference>
<dbReference type="InterPro" id="IPR017932">
    <property type="entry name" value="GATase_2_dom"/>
</dbReference>
<keyword evidence="6 10" id="KW-0032">Aminotransferase</keyword>
<dbReference type="GO" id="GO:0004360">
    <property type="term" value="F:glutamine-fructose-6-phosphate transaminase (isomerizing) activity"/>
    <property type="evidence" value="ECO:0007669"/>
    <property type="project" value="UniProtKB-UniRule"/>
</dbReference>
<keyword evidence="5 10" id="KW-0963">Cytoplasm</keyword>
<evidence type="ECO:0000313" key="13">
    <source>
        <dbReference type="EMBL" id="TQV71041.1"/>
    </source>
</evidence>
<feature type="domain" description="Glutamine amidotransferase type-2" evidence="11">
    <location>
        <begin position="2"/>
        <end position="218"/>
    </location>
</feature>
<dbReference type="SUPFAM" id="SSF56235">
    <property type="entry name" value="N-terminal nucleophile aminohydrolases (Ntn hydrolases)"/>
    <property type="match status" value="1"/>
</dbReference>
<dbReference type="GO" id="GO:0046349">
    <property type="term" value="P:amino sugar biosynthetic process"/>
    <property type="evidence" value="ECO:0007669"/>
    <property type="project" value="UniProtKB-ARBA"/>
</dbReference>
<evidence type="ECO:0000256" key="7">
    <source>
        <dbReference type="ARBA" id="ARBA00022679"/>
    </source>
</evidence>
<comment type="function">
    <text evidence="10">Catalyzes the first step in hexosamine metabolism, converting fructose-6P into glucosamine-6P using glutamine as a nitrogen source.</text>
</comment>
<dbReference type="HAMAP" id="MF_00164">
    <property type="entry name" value="GlmS"/>
    <property type="match status" value="1"/>
</dbReference>
<dbReference type="EC" id="2.6.1.16" evidence="3 10"/>
<dbReference type="PROSITE" id="PS51464">
    <property type="entry name" value="SIS"/>
    <property type="match status" value="2"/>
</dbReference>
<evidence type="ECO:0000256" key="8">
    <source>
        <dbReference type="ARBA" id="ARBA00022737"/>
    </source>
</evidence>
<keyword evidence="14" id="KW-1185">Reference proteome</keyword>
<dbReference type="InterPro" id="IPR005855">
    <property type="entry name" value="GFAT"/>
</dbReference>
<evidence type="ECO:0000256" key="2">
    <source>
        <dbReference type="ARBA" id="ARBA00004496"/>
    </source>
</evidence>
<dbReference type="AlphaFoldDB" id="A0A545T1F1"/>
<feature type="active site" description="For Fru-6P isomerization activity" evidence="10">
    <location>
        <position position="605"/>
    </location>
</feature>
<dbReference type="PANTHER" id="PTHR10937:SF0">
    <property type="entry name" value="GLUTAMINE--FRUCTOSE-6-PHOSPHATE TRANSAMINASE (ISOMERIZING)"/>
    <property type="match status" value="1"/>
</dbReference>
<dbReference type="PROSITE" id="PS51278">
    <property type="entry name" value="GATASE_TYPE_2"/>
    <property type="match status" value="1"/>
</dbReference>
<dbReference type="NCBIfam" id="TIGR01135">
    <property type="entry name" value="glmS"/>
    <property type="match status" value="1"/>
</dbReference>
<feature type="active site" description="Nucleophile; for GATase activity" evidence="10">
    <location>
        <position position="2"/>
    </location>
</feature>
<dbReference type="Pfam" id="PF01380">
    <property type="entry name" value="SIS"/>
    <property type="match status" value="2"/>
</dbReference>
<keyword evidence="8" id="KW-0677">Repeat</keyword>
<dbReference type="FunFam" id="3.40.50.10490:FF:000002">
    <property type="entry name" value="Glutamine--fructose-6-phosphate aminotransferase [isomerizing]"/>
    <property type="match status" value="1"/>
</dbReference>
<keyword evidence="7 10" id="KW-0808">Transferase</keyword>
<dbReference type="PANTHER" id="PTHR10937">
    <property type="entry name" value="GLUCOSAMINE--FRUCTOSE-6-PHOSPHATE AMINOTRANSFERASE, ISOMERIZING"/>
    <property type="match status" value="1"/>
</dbReference>
<comment type="subcellular location">
    <subcellularLocation>
        <location evidence="2 10">Cytoplasm</location>
    </subcellularLocation>
</comment>
<accession>A0A545T1F1</accession>
<dbReference type="InterPro" id="IPR046348">
    <property type="entry name" value="SIS_dom_sf"/>
</dbReference>
<dbReference type="CDD" id="cd05008">
    <property type="entry name" value="SIS_GlmS_GlmD_1"/>
    <property type="match status" value="1"/>
</dbReference>
<dbReference type="EMBL" id="VIKR01000007">
    <property type="protein sequence ID" value="TQV71041.1"/>
    <property type="molecule type" value="Genomic_DNA"/>
</dbReference>
<dbReference type="Proteomes" id="UP000317839">
    <property type="component" value="Unassembled WGS sequence"/>
</dbReference>
<comment type="subunit">
    <text evidence="10">Homodimer.</text>
</comment>
<evidence type="ECO:0000259" key="12">
    <source>
        <dbReference type="PROSITE" id="PS51464"/>
    </source>
</evidence>
<dbReference type="GO" id="GO:0005975">
    <property type="term" value="P:carbohydrate metabolic process"/>
    <property type="evidence" value="ECO:0007669"/>
    <property type="project" value="UniProtKB-UniRule"/>
</dbReference>
<comment type="catalytic activity">
    <reaction evidence="1 10">
        <text>D-fructose 6-phosphate + L-glutamine = D-glucosamine 6-phosphate + L-glutamate</text>
        <dbReference type="Rhea" id="RHEA:13237"/>
        <dbReference type="ChEBI" id="CHEBI:29985"/>
        <dbReference type="ChEBI" id="CHEBI:58359"/>
        <dbReference type="ChEBI" id="CHEBI:58725"/>
        <dbReference type="ChEBI" id="CHEBI:61527"/>
        <dbReference type="EC" id="2.6.1.16"/>
    </reaction>
</comment>
<evidence type="ECO:0000256" key="6">
    <source>
        <dbReference type="ARBA" id="ARBA00022576"/>
    </source>
</evidence>
<dbReference type="GO" id="GO:0097367">
    <property type="term" value="F:carbohydrate derivative binding"/>
    <property type="evidence" value="ECO:0007669"/>
    <property type="project" value="InterPro"/>
</dbReference>
<protein>
    <recommendedName>
        <fullName evidence="4 10">Glutamine--fructose-6-phosphate aminotransferase [isomerizing]</fullName>
        <ecNumber evidence="3 10">2.6.1.16</ecNumber>
    </recommendedName>
    <alternativeName>
        <fullName evidence="10">D-fructose-6-phosphate amidotransferase</fullName>
    </alternativeName>
    <alternativeName>
        <fullName evidence="10">GFAT</fullName>
    </alternativeName>
    <alternativeName>
        <fullName evidence="10">Glucosamine-6-phosphate synthase</fullName>
    </alternativeName>
    <alternativeName>
        <fullName evidence="10">Hexosephosphate aminotransferase</fullName>
    </alternativeName>
    <alternativeName>
        <fullName evidence="10">L-glutamine--D-fructose-6-phosphate amidotransferase</fullName>
    </alternativeName>
</protein>
<dbReference type="InterPro" id="IPR029055">
    <property type="entry name" value="Ntn_hydrolases_N"/>
</dbReference>
<sequence length="610" mass="67104">MCGIVGAVAQRDIAEILIEGLRRLEYRGYDSAGLAVISEGQIARLRRVGKVAELQKAMEEAPIDGNIGIAHTRWATHGEPNENNAHPHFSNDRIAIVHNGIIENYEVLREELKSQGYAFSSDTDTEVMAHLIERERKTTESLLEAVLKATQLLEGAYGTVVMDQQNPEQLVVARSGSPLVLGKGIGEMFIASDQLALLPVTRQFMFLEEGEVAEVSRREVRILDANGALVERDFEESSVQHDAGDKGQFRHFMMKEIFEQPTSISNTLEGRLTNDSVVVESFGNKAPELLTKVKSVQIIACGTSYHAAMVAKYWIEAMVQIPCQVEIASEYRYRKSVVVPDSLFISISQSGETADTLAALRLAKEQGFMASLTICNVPGSSLVRESDMAFMTRAGAEIGVASTKAFTTQLTGLLMLATAMAQSKQTLPAEEIASIVDQLRQIPSEINEALAMDKTIEDISEEFTEKEHTLFLGRGEQYPIAMEGALKLKEISYIHAEAYAAGELKHGPLALIDQDMPIVVVAPNNDLVEKLKSNMEEVRARGGQLYVFADKESEINENDGIKIIHCSAKSHYTAPIIFTVPLQLLSYHVAVIRGTDVDQPRNLAKSVTVE</sequence>
<dbReference type="CDD" id="cd05009">
    <property type="entry name" value="SIS_GlmS_GlmD_2"/>
    <property type="match status" value="1"/>
</dbReference>
<evidence type="ECO:0000313" key="14">
    <source>
        <dbReference type="Proteomes" id="UP000317839"/>
    </source>
</evidence>
<dbReference type="InterPro" id="IPR047084">
    <property type="entry name" value="GFAT_N"/>
</dbReference>
<evidence type="ECO:0000256" key="10">
    <source>
        <dbReference type="HAMAP-Rule" id="MF_00164"/>
    </source>
</evidence>
<gene>
    <name evidence="10 13" type="primary">glmS</name>
    <name evidence="13" type="ORF">FLL45_22200</name>
</gene>
<evidence type="ECO:0000256" key="9">
    <source>
        <dbReference type="ARBA" id="ARBA00022962"/>
    </source>
</evidence>
<dbReference type="RefSeq" id="WP_142944258.1">
    <property type="nucleotide sequence ID" value="NZ_VIKR01000007.1"/>
</dbReference>
<dbReference type="InterPro" id="IPR001347">
    <property type="entry name" value="SIS_dom"/>
</dbReference>
<dbReference type="GO" id="GO:0006002">
    <property type="term" value="P:fructose 6-phosphate metabolic process"/>
    <property type="evidence" value="ECO:0007669"/>
    <property type="project" value="TreeGrafter"/>
</dbReference>
<evidence type="ECO:0000259" key="11">
    <source>
        <dbReference type="PROSITE" id="PS51278"/>
    </source>
</evidence>
<feature type="domain" description="SIS" evidence="12">
    <location>
        <begin position="459"/>
        <end position="600"/>
    </location>
</feature>
<feature type="domain" description="SIS" evidence="12">
    <location>
        <begin position="286"/>
        <end position="426"/>
    </location>
</feature>
<dbReference type="GO" id="GO:0006487">
    <property type="term" value="P:protein N-linked glycosylation"/>
    <property type="evidence" value="ECO:0007669"/>
    <property type="project" value="TreeGrafter"/>
</dbReference>
<dbReference type="CDD" id="cd00714">
    <property type="entry name" value="GFAT"/>
    <property type="match status" value="1"/>
</dbReference>
<keyword evidence="9" id="KW-0315">Glutamine amidotransferase</keyword>
<dbReference type="FunFam" id="3.60.20.10:FF:000006">
    <property type="entry name" value="Glutamine--fructose-6-phosphate aminotransferase [isomerizing]"/>
    <property type="match status" value="1"/>
</dbReference>
<dbReference type="GO" id="GO:0005829">
    <property type="term" value="C:cytosol"/>
    <property type="evidence" value="ECO:0007669"/>
    <property type="project" value="TreeGrafter"/>
</dbReference>
<proteinExistence type="inferred from homology"/>
<dbReference type="InterPro" id="IPR035490">
    <property type="entry name" value="GlmS/FrlB_SIS"/>
</dbReference>
<feature type="initiator methionine" description="Removed" evidence="10">
    <location>
        <position position="1"/>
    </location>
</feature>
<comment type="caution">
    <text evidence="13">The sequence shown here is derived from an EMBL/GenBank/DDBJ whole genome shotgun (WGS) entry which is preliminary data.</text>
</comment>
<dbReference type="SUPFAM" id="SSF53697">
    <property type="entry name" value="SIS domain"/>
    <property type="match status" value="1"/>
</dbReference>
<organism evidence="13 14">
    <name type="scientific">Aliikangiella marina</name>
    <dbReference type="NCBI Taxonomy" id="1712262"/>
    <lineage>
        <taxon>Bacteria</taxon>
        <taxon>Pseudomonadati</taxon>
        <taxon>Pseudomonadota</taxon>
        <taxon>Gammaproteobacteria</taxon>
        <taxon>Oceanospirillales</taxon>
        <taxon>Pleioneaceae</taxon>
        <taxon>Aliikangiella</taxon>
    </lineage>
</organism>
<dbReference type="OrthoDB" id="9761808at2"/>
<dbReference type="Gene3D" id="3.60.20.10">
    <property type="entry name" value="Glutamine Phosphoribosylpyrophosphate, subunit 1, domain 1"/>
    <property type="match status" value="1"/>
</dbReference>
<evidence type="ECO:0000256" key="4">
    <source>
        <dbReference type="ARBA" id="ARBA00016090"/>
    </source>
</evidence>
<name>A0A545T1F1_9GAMM</name>
<dbReference type="Gene3D" id="3.40.50.10490">
    <property type="entry name" value="Glucose-6-phosphate isomerase like protein, domain 1"/>
    <property type="match status" value="2"/>
</dbReference>
<evidence type="ECO:0000256" key="3">
    <source>
        <dbReference type="ARBA" id="ARBA00012916"/>
    </source>
</evidence>
<dbReference type="FunFam" id="3.40.50.10490:FF:000001">
    <property type="entry name" value="Glutamine--fructose-6-phosphate aminotransferase [isomerizing]"/>
    <property type="match status" value="1"/>
</dbReference>
<evidence type="ECO:0000256" key="5">
    <source>
        <dbReference type="ARBA" id="ARBA00022490"/>
    </source>
</evidence>
<evidence type="ECO:0000256" key="1">
    <source>
        <dbReference type="ARBA" id="ARBA00001031"/>
    </source>
</evidence>
<dbReference type="GO" id="GO:0006047">
    <property type="term" value="P:UDP-N-acetylglucosamine metabolic process"/>
    <property type="evidence" value="ECO:0007669"/>
    <property type="project" value="TreeGrafter"/>
</dbReference>
<reference evidence="13 14" key="1">
    <citation type="submission" date="2019-06" db="EMBL/GenBank/DDBJ databases">
        <title>Draft genome of Aliikangiella marina GYP-15.</title>
        <authorList>
            <person name="Wang G."/>
        </authorList>
    </citation>
    <scope>NUCLEOTIDE SEQUENCE [LARGE SCALE GENOMIC DNA]</scope>
    <source>
        <strain evidence="13 14">GYP-15</strain>
    </source>
</reference>